<keyword evidence="4" id="KW-0997">Cell inner membrane</keyword>
<dbReference type="PROSITE" id="PS50928">
    <property type="entry name" value="ABC_TM1"/>
    <property type="match status" value="2"/>
</dbReference>
<feature type="transmembrane region" description="Helical" evidence="8">
    <location>
        <begin position="116"/>
        <end position="139"/>
    </location>
</feature>
<evidence type="ECO:0000256" key="5">
    <source>
        <dbReference type="ARBA" id="ARBA00022692"/>
    </source>
</evidence>
<keyword evidence="5 8" id="KW-0812">Transmembrane</keyword>
<feature type="transmembrane region" description="Helical" evidence="8">
    <location>
        <begin position="417"/>
        <end position="439"/>
    </location>
</feature>
<dbReference type="EMBL" id="VCMV01000013">
    <property type="protein sequence ID" value="KAB0267482.1"/>
    <property type="molecule type" value="Genomic_DNA"/>
</dbReference>
<evidence type="ECO:0000256" key="1">
    <source>
        <dbReference type="ARBA" id="ARBA00004429"/>
    </source>
</evidence>
<accession>A0A5N3PCL1</accession>
<dbReference type="GO" id="GO:0055085">
    <property type="term" value="P:transmembrane transport"/>
    <property type="evidence" value="ECO:0007669"/>
    <property type="project" value="InterPro"/>
</dbReference>
<dbReference type="InterPro" id="IPR035906">
    <property type="entry name" value="MetI-like_sf"/>
</dbReference>
<name>A0A5N3PCL1_9HYPH</name>
<keyword evidence="7 8" id="KW-0472">Membrane</keyword>
<reference evidence="10 11" key="1">
    <citation type="journal article" date="2019" name="Microorganisms">
        <title>Genome Insights into the Novel Species Microvirga brassicacearum, a Rapeseed Endophyte with Biotechnological Potential.</title>
        <authorList>
            <person name="Jimenez-Gomez A."/>
            <person name="Saati-Santamaria Z."/>
            <person name="Igual J.M."/>
            <person name="Rivas R."/>
            <person name="Mateos P.F."/>
            <person name="Garcia-Fraile P."/>
        </authorList>
    </citation>
    <scope>NUCLEOTIDE SEQUENCE [LARGE SCALE GENOMIC DNA]</scope>
    <source>
        <strain evidence="10 11">CDVBN77</strain>
    </source>
</reference>
<dbReference type="Pfam" id="PF00528">
    <property type="entry name" value="BPD_transp_1"/>
    <property type="match status" value="1"/>
</dbReference>
<dbReference type="PANTHER" id="PTHR43357">
    <property type="entry name" value="INNER MEMBRANE ABC TRANSPORTER PERMEASE PROTEIN YDCV"/>
    <property type="match status" value="1"/>
</dbReference>
<organism evidence="10 11">
    <name type="scientific">Microvirga brassicacearum</name>
    <dbReference type="NCBI Taxonomy" id="2580413"/>
    <lineage>
        <taxon>Bacteria</taxon>
        <taxon>Pseudomonadati</taxon>
        <taxon>Pseudomonadota</taxon>
        <taxon>Alphaproteobacteria</taxon>
        <taxon>Hyphomicrobiales</taxon>
        <taxon>Methylobacteriaceae</taxon>
        <taxon>Microvirga</taxon>
    </lineage>
</organism>
<dbReference type="AlphaFoldDB" id="A0A5N3PCL1"/>
<evidence type="ECO:0000256" key="2">
    <source>
        <dbReference type="ARBA" id="ARBA00022448"/>
    </source>
</evidence>
<feature type="transmembrane region" description="Helical" evidence="8">
    <location>
        <begin position="24"/>
        <end position="45"/>
    </location>
</feature>
<feature type="transmembrane region" description="Helical" evidence="8">
    <location>
        <begin position="445"/>
        <end position="463"/>
    </location>
</feature>
<feature type="transmembrane region" description="Helical" evidence="8">
    <location>
        <begin position="547"/>
        <end position="571"/>
    </location>
</feature>
<sequence length="578" mass="62536">MMADVSAEQPSGTARWTFLGSPRLIKVVLLVVVATLVLGPVIVLLRASLAPQDVLPFETSVFTFDNFRQIFAGDDTVKLLTTTIVYAAGSVLLGVGAAAVVAWLTERTDMPGATVIRIFLFSWMAVPPLVIGFGWVLLINPGNGALNVFARSAFGLTSAPFTIYSFWSLIIITAFSVLPTAYVMLGGLFSNMDPQLESAGHVHGGRSFTVMRRITLPLLIPGILSVGIFMVMIVVQAFEIPFVVGLSAQIRVLSTRVYLLASPTTGIPNYGLSSAFGVCLLGLACLLMWVYFRCVGTGEKYRVVTGKAFRPRRQKLGAWRIPVTCLVFALFGIMVLPVLMILWTSFTASYQVPSLAGFANLSLDNYSRALASPFAQQAIFNTLILVLASATIVMLLGSLIAWFSVRDRGPAVRILDILAFAPTAIPPVVMVIAILLVYIRTPVYGTIWILVLSSVTVQLAFATRTMTSALTQLHKELGDAATVCGAGWWTSFRRITLPLLRVQFLSGWLFVAAHTSRDLTIPLVLMTSSNVVLASAIWMMWDFPDLPGASAMAVLLVLGLLTVVLPVQILANRGRRGA</sequence>
<dbReference type="InterPro" id="IPR000515">
    <property type="entry name" value="MetI-like"/>
</dbReference>
<evidence type="ECO:0000313" key="11">
    <source>
        <dbReference type="Proteomes" id="UP000325684"/>
    </source>
</evidence>
<feature type="domain" description="ABC transmembrane type-1" evidence="9">
    <location>
        <begin position="379"/>
        <end position="567"/>
    </location>
</feature>
<evidence type="ECO:0000256" key="8">
    <source>
        <dbReference type="RuleBase" id="RU363032"/>
    </source>
</evidence>
<keyword evidence="3" id="KW-1003">Cell membrane</keyword>
<keyword evidence="6 8" id="KW-1133">Transmembrane helix</keyword>
<feature type="transmembrane region" description="Helical" evidence="8">
    <location>
        <begin position="319"/>
        <end position="343"/>
    </location>
</feature>
<dbReference type="CDD" id="cd06261">
    <property type="entry name" value="TM_PBP2"/>
    <property type="match status" value="2"/>
</dbReference>
<comment type="subcellular location">
    <subcellularLocation>
        <location evidence="1">Cell inner membrane</location>
        <topology evidence="1">Multi-pass membrane protein</topology>
    </subcellularLocation>
    <subcellularLocation>
        <location evidence="8">Cell membrane</location>
        <topology evidence="8">Multi-pass membrane protein</topology>
    </subcellularLocation>
</comment>
<feature type="transmembrane region" description="Helical" evidence="8">
    <location>
        <begin position="216"/>
        <end position="238"/>
    </location>
</feature>
<feature type="transmembrane region" description="Helical" evidence="8">
    <location>
        <begin position="378"/>
        <end position="405"/>
    </location>
</feature>
<dbReference type="SUPFAM" id="SSF161098">
    <property type="entry name" value="MetI-like"/>
    <property type="match status" value="2"/>
</dbReference>
<dbReference type="OrthoDB" id="9815533at2"/>
<keyword evidence="2 8" id="KW-0813">Transport</keyword>
<feature type="transmembrane region" description="Helical" evidence="8">
    <location>
        <begin position="270"/>
        <end position="292"/>
    </location>
</feature>
<dbReference type="PANTHER" id="PTHR43357:SF4">
    <property type="entry name" value="INNER MEMBRANE ABC TRANSPORTER PERMEASE PROTEIN YDCV"/>
    <property type="match status" value="1"/>
</dbReference>
<evidence type="ECO:0000313" key="10">
    <source>
        <dbReference type="EMBL" id="KAB0267482.1"/>
    </source>
</evidence>
<dbReference type="Gene3D" id="1.10.3720.10">
    <property type="entry name" value="MetI-like"/>
    <property type="match status" value="2"/>
</dbReference>
<feature type="transmembrane region" description="Helical" evidence="8">
    <location>
        <begin position="84"/>
        <end position="104"/>
    </location>
</feature>
<dbReference type="GO" id="GO:0005886">
    <property type="term" value="C:plasma membrane"/>
    <property type="evidence" value="ECO:0007669"/>
    <property type="project" value="UniProtKB-SubCell"/>
</dbReference>
<keyword evidence="11" id="KW-1185">Reference proteome</keyword>
<dbReference type="RefSeq" id="WP_150943580.1">
    <property type="nucleotide sequence ID" value="NZ_VCMV01000013.1"/>
</dbReference>
<gene>
    <name evidence="10" type="ORF">FEZ63_09260</name>
</gene>
<proteinExistence type="inferred from homology"/>
<feature type="transmembrane region" description="Helical" evidence="8">
    <location>
        <begin position="159"/>
        <end position="185"/>
    </location>
</feature>
<dbReference type="Proteomes" id="UP000325684">
    <property type="component" value="Unassembled WGS sequence"/>
</dbReference>
<evidence type="ECO:0000259" key="9">
    <source>
        <dbReference type="PROSITE" id="PS50928"/>
    </source>
</evidence>
<evidence type="ECO:0000256" key="7">
    <source>
        <dbReference type="ARBA" id="ARBA00023136"/>
    </source>
</evidence>
<evidence type="ECO:0000256" key="4">
    <source>
        <dbReference type="ARBA" id="ARBA00022519"/>
    </source>
</evidence>
<feature type="transmembrane region" description="Helical" evidence="8">
    <location>
        <begin position="519"/>
        <end position="541"/>
    </location>
</feature>
<comment type="similarity">
    <text evidence="8">Belongs to the binding-protein-dependent transport system permease family.</text>
</comment>
<feature type="domain" description="ABC transmembrane type-1" evidence="9">
    <location>
        <begin position="80"/>
        <end position="291"/>
    </location>
</feature>
<evidence type="ECO:0000256" key="3">
    <source>
        <dbReference type="ARBA" id="ARBA00022475"/>
    </source>
</evidence>
<protein>
    <submittedName>
        <fullName evidence="10">Iron ABC transporter permease</fullName>
    </submittedName>
</protein>
<comment type="caution">
    <text evidence="10">The sequence shown here is derived from an EMBL/GenBank/DDBJ whole genome shotgun (WGS) entry which is preliminary data.</text>
</comment>
<evidence type="ECO:0000256" key="6">
    <source>
        <dbReference type="ARBA" id="ARBA00022989"/>
    </source>
</evidence>